<feature type="transmembrane region" description="Helical" evidence="1">
    <location>
        <begin position="43"/>
        <end position="69"/>
    </location>
</feature>
<evidence type="ECO:0000256" key="1">
    <source>
        <dbReference type="SAM" id="Phobius"/>
    </source>
</evidence>
<gene>
    <name evidence="2" type="ORF">BARAN1_0012</name>
</gene>
<dbReference type="AlphaFoldDB" id="A0A2X3K436"/>
<feature type="transmembrane region" description="Helical" evidence="1">
    <location>
        <begin position="12"/>
        <end position="37"/>
    </location>
</feature>
<dbReference type="RefSeq" id="WP_122030321.1">
    <property type="nucleotide sequence ID" value="NZ_LS483254.1"/>
</dbReference>
<sequence length="79" mass="8207">MILGTVFGLFGRVIRFVTGLAGAALAAGGALVGVLLIPLFGVLVLLLVGLILVPLLLVAAIAVGAWFLYRIARPRRARV</sequence>
<proteinExistence type="predicted"/>
<keyword evidence="1" id="KW-0812">Transmembrane</keyword>
<protein>
    <submittedName>
        <fullName evidence="2">Uncharacterized protein</fullName>
    </submittedName>
</protein>
<dbReference type="Proteomes" id="UP000249818">
    <property type="component" value="Chromosome BARAN1"/>
</dbReference>
<reference evidence="3" key="1">
    <citation type="submission" date="2018-05" db="EMBL/GenBank/DDBJ databases">
        <authorList>
            <person name="Hao L."/>
        </authorList>
    </citation>
    <scope>NUCLEOTIDE SEQUENCE [LARGE SCALE GENOMIC DNA]</scope>
</reference>
<keyword evidence="1" id="KW-1133">Transmembrane helix</keyword>
<keyword evidence="3" id="KW-1185">Reference proteome</keyword>
<dbReference type="EMBL" id="LS483254">
    <property type="protein sequence ID" value="SQD92037.1"/>
    <property type="molecule type" value="Genomic_DNA"/>
</dbReference>
<organism evidence="2 3">
    <name type="scientific">Candidatus Bipolaricaulis anaerobius</name>
    <dbReference type="NCBI Taxonomy" id="2026885"/>
    <lineage>
        <taxon>Bacteria</taxon>
        <taxon>Candidatus Bipolaricaulota</taxon>
        <taxon>Candidatus Bipolaricaulia</taxon>
        <taxon>Candidatus Bipolaricaulales</taxon>
        <taxon>Candidatus Bipolaricaulaceae</taxon>
        <taxon>Candidatus Bipolaricaulis</taxon>
    </lineage>
</organism>
<evidence type="ECO:0000313" key="3">
    <source>
        <dbReference type="Proteomes" id="UP000249818"/>
    </source>
</evidence>
<evidence type="ECO:0000313" key="2">
    <source>
        <dbReference type="EMBL" id="SQD92037.1"/>
    </source>
</evidence>
<keyword evidence="1" id="KW-0472">Membrane</keyword>
<name>A0A2X3K436_9BACT</name>
<dbReference type="KEGG" id="bana:BARAN1_0012"/>
<accession>A0A2X3K436</accession>